<dbReference type="InterPro" id="IPR048703">
    <property type="entry name" value="Tnp_Tc3-like_HTH"/>
</dbReference>
<dbReference type="InterPro" id="IPR036397">
    <property type="entry name" value="RNaseH_sf"/>
</dbReference>
<dbReference type="GO" id="GO:0003676">
    <property type="term" value="F:nucleic acid binding"/>
    <property type="evidence" value="ECO:0007669"/>
    <property type="project" value="InterPro"/>
</dbReference>
<evidence type="ECO:0000259" key="2">
    <source>
        <dbReference type="Pfam" id="PF21517"/>
    </source>
</evidence>
<dbReference type="Proteomes" id="UP000005237">
    <property type="component" value="Unassembled WGS sequence"/>
</dbReference>
<dbReference type="AlphaFoldDB" id="A0A8R1I8F6"/>
<evidence type="ECO:0000313" key="3">
    <source>
        <dbReference type="EnsemblMetazoa" id="CJA20483c.1"/>
    </source>
</evidence>
<sequence length="152" mass="17490">MDPILFRISGELWTEEQGVQWTERKASFRDKRNVIRTASNSSTSLNEIYAELGIDVCPFFVHFFRNRRRSHTFQQDNAAINSSNSIKNLFASKEIKVLDWPACSPDLNPIENLWEMLVPHFKTAVQGEWDAVSIGEPKKLVATRPNRVVEVI</sequence>
<keyword evidence="4" id="KW-1185">Reference proteome</keyword>
<reference evidence="3" key="2">
    <citation type="submission" date="2022-06" db="UniProtKB">
        <authorList>
            <consortium name="EnsemblMetazoa"/>
        </authorList>
    </citation>
    <scope>IDENTIFICATION</scope>
    <source>
        <strain evidence="3">DF5081</strain>
    </source>
</reference>
<name>A0A8R1I8F6_CAEJA</name>
<organism evidence="3 4">
    <name type="scientific">Caenorhabditis japonica</name>
    <dbReference type="NCBI Taxonomy" id="281687"/>
    <lineage>
        <taxon>Eukaryota</taxon>
        <taxon>Metazoa</taxon>
        <taxon>Ecdysozoa</taxon>
        <taxon>Nematoda</taxon>
        <taxon>Chromadorea</taxon>
        <taxon>Rhabditida</taxon>
        <taxon>Rhabditina</taxon>
        <taxon>Rhabditomorpha</taxon>
        <taxon>Rhabditoidea</taxon>
        <taxon>Rhabditidae</taxon>
        <taxon>Peloderinae</taxon>
        <taxon>Caenorhabditis</taxon>
    </lineage>
</organism>
<evidence type="ECO:0000313" key="4">
    <source>
        <dbReference type="Proteomes" id="UP000005237"/>
    </source>
</evidence>
<dbReference type="Pfam" id="PF21517">
    <property type="entry name" value="HTH_Tnp_Tc3_2_like"/>
    <property type="match status" value="1"/>
</dbReference>
<dbReference type="Pfam" id="PF13358">
    <property type="entry name" value="DDE_3"/>
    <property type="match status" value="1"/>
</dbReference>
<reference evidence="4" key="1">
    <citation type="submission" date="2010-08" db="EMBL/GenBank/DDBJ databases">
        <authorList>
            <consortium name="Caenorhabditis japonica Sequencing Consortium"/>
            <person name="Wilson R.K."/>
        </authorList>
    </citation>
    <scope>NUCLEOTIDE SEQUENCE [LARGE SCALE GENOMIC DNA]</scope>
    <source>
        <strain evidence="4">DF5081</strain>
    </source>
</reference>
<proteinExistence type="predicted"/>
<dbReference type="InterPro" id="IPR038717">
    <property type="entry name" value="Tc1-like_DDE_dom"/>
</dbReference>
<protein>
    <submittedName>
        <fullName evidence="3">DDE_3 domain-containing protein</fullName>
    </submittedName>
</protein>
<feature type="domain" description="Transposable element Tc3 transposase-like DNA-binding HTH" evidence="2">
    <location>
        <begin position="29"/>
        <end position="57"/>
    </location>
</feature>
<dbReference type="EnsemblMetazoa" id="CJA20483c.1">
    <property type="protein sequence ID" value="CJA20483c.1"/>
    <property type="gene ID" value="WBGene00176055"/>
</dbReference>
<evidence type="ECO:0000259" key="1">
    <source>
        <dbReference type="Pfam" id="PF13358"/>
    </source>
</evidence>
<dbReference type="Gene3D" id="3.30.420.10">
    <property type="entry name" value="Ribonuclease H-like superfamily/Ribonuclease H"/>
    <property type="match status" value="1"/>
</dbReference>
<accession>A0A8R1I8F6</accession>
<feature type="domain" description="Tc1-like transposase DDE" evidence="1">
    <location>
        <begin position="71"/>
        <end position="122"/>
    </location>
</feature>